<organism evidence="3 4">
    <name type="scientific">Nonomuraea rhodomycinica</name>
    <dbReference type="NCBI Taxonomy" id="1712872"/>
    <lineage>
        <taxon>Bacteria</taxon>
        <taxon>Bacillati</taxon>
        <taxon>Actinomycetota</taxon>
        <taxon>Actinomycetes</taxon>
        <taxon>Streptosporangiales</taxon>
        <taxon>Streptosporangiaceae</taxon>
        <taxon>Nonomuraea</taxon>
    </lineage>
</organism>
<dbReference type="Pfam" id="PF00561">
    <property type="entry name" value="Abhydrolase_1"/>
    <property type="match status" value="1"/>
</dbReference>
<evidence type="ECO:0000259" key="2">
    <source>
        <dbReference type="Pfam" id="PF00561"/>
    </source>
</evidence>
<evidence type="ECO:0000313" key="4">
    <source>
        <dbReference type="Proteomes" id="UP000546126"/>
    </source>
</evidence>
<dbReference type="Gene3D" id="3.40.50.1820">
    <property type="entry name" value="alpha/beta hydrolase"/>
    <property type="match status" value="1"/>
</dbReference>
<dbReference type="InterPro" id="IPR000639">
    <property type="entry name" value="Epox_hydrolase-like"/>
</dbReference>
<dbReference type="InterPro" id="IPR000073">
    <property type="entry name" value="AB_hydrolase_1"/>
</dbReference>
<proteinExistence type="predicted"/>
<name>A0A7Y6IUQ8_9ACTN</name>
<evidence type="ECO:0000313" key="3">
    <source>
        <dbReference type="EMBL" id="NUW44742.1"/>
    </source>
</evidence>
<comment type="caution">
    <text evidence="3">The sequence shown here is derived from an EMBL/GenBank/DDBJ whole genome shotgun (WGS) entry which is preliminary data.</text>
</comment>
<dbReference type="AlphaFoldDB" id="A0A7Y6IUQ8"/>
<evidence type="ECO:0000256" key="1">
    <source>
        <dbReference type="ARBA" id="ARBA00022801"/>
    </source>
</evidence>
<gene>
    <name evidence="3" type="ORF">HT134_32135</name>
</gene>
<keyword evidence="1 3" id="KW-0378">Hydrolase</keyword>
<dbReference type="InterPro" id="IPR029058">
    <property type="entry name" value="AB_hydrolase_fold"/>
</dbReference>
<dbReference type="EMBL" id="JABWGO010000010">
    <property type="protein sequence ID" value="NUW44742.1"/>
    <property type="molecule type" value="Genomic_DNA"/>
</dbReference>
<dbReference type="PRINTS" id="PR00412">
    <property type="entry name" value="EPOXHYDRLASE"/>
</dbReference>
<reference evidence="3 4" key="1">
    <citation type="submission" date="2020-06" db="EMBL/GenBank/DDBJ databases">
        <authorList>
            <person name="Chanama M."/>
        </authorList>
    </citation>
    <scope>NUCLEOTIDE SEQUENCE [LARGE SCALE GENOMIC DNA]</scope>
    <source>
        <strain evidence="3 4">TBRC6557</strain>
    </source>
</reference>
<keyword evidence="4" id="KW-1185">Reference proteome</keyword>
<feature type="domain" description="AB hydrolase-1" evidence="2">
    <location>
        <begin position="35"/>
        <end position="286"/>
    </location>
</feature>
<dbReference type="GO" id="GO:0016787">
    <property type="term" value="F:hydrolase activity"/>
    <property type="evidence" value="ECO:0007669"/>
    <property type="project" value="UniProtKB-KW"/>
</dbReference>
<dbReference type="SUPFAM" id="SSF53474">
    <property type="entry name" value="alpha/beta-Hydrolases"/>
    <property type="match status" value="1"/>
</dbReference>
<sequence>MAPDESAVHIDGPWKHRQVHAGGTRFHVVEAGDGPLVLLLHGFPQFWWTWRRQLRSLPEAGYRAVAVDLRGYGGSDKPPRGYDLPTLAADATGLIRALGETGAIVVGHDWGGLLAWTMAVLDAKCVRRLVTVSAPHPVRLRGALLTDPFGQLKASSHRLSFQLPFLPEHRLTRKGAAMVGRLLDEWSGPGWPDAETAQVYREAFGIPTVAHCALEYHRWFGRSQLRPDGRRYARVMRTEIEAPTLQLHGALDTCLLPRTAQGSSRYVAAPYRWKLLEGAGHFPHEETPDLFDAELLGWLSDPEPDR</sequence>
<protein>
    <submittedName>
        <fullName evidence="3">Alpha/beta hydrolase</fullName>
    </submittedName>
</protein>
<dbReference type="PANTHER" id="PTHR43329">
    <property type="entry name" value="EPOXIDE HYDROLASE"/>
    <property type="match status" value="1"/>
</dbReference>
<dbReference type="RefSeq" id="WP_175604246.1">
    <property type="nucleotide sequence ID" value="NZ_JABWGO010000010.1"/>
</dbReference>
<dbReference type="Proteomes" id="UP000546126">
    <property type="component" value="Unassembled WGS sequence"/>
</dbReference>
<accession>A0A7Y6IUQ8</accession>